<name>A0ABU1IWG9_9BACL</name>
<keyword evidence="7" id="KW-1185">Reference proteome</keyword>
<dbReference type="PANTHER" id="PTHR30126">
    <property type="entry name" value="HTH-TYPE TRANSCRIPTIONAL REGULATOR"/>
    <property type="match status" value="1"/>
</dbReference>
<dbReference type="PANTHER" id="PTHR30126:SF100">
    <property type="entry name" value="LYSR-FAMILY TRANSCRIPTIONAL REGULATOR"/>
    <property type="match status" value="1"/>
</dbReference>
<evidence type="ECO:0000313" key="6">
    <source>
        <dbReference type="EMBL" id="MDR6243603.1"/>
    </source>
</evidence>
<sequence>MESRHLFTFLTVVETGSFTAAARKLDYAQSSVTAQIQALEQELGTPLFDRIHKRILLTDAGRRLQPYAQEIARMHNLAREAIGATGDQLGGVLHIGAPESLAAFRLPPIIKEFRQLYPAVQIILKPGGCNELQELLRRGELDIVFLLQERIEDYELKIDLLVEEKMALVAPPDHKLTELSVVEPSHLREQTILNTESGCSYRVLFEKVLNRHGIFLDPSIEFWSNEAIKQCTMAGLGLAFLPFITVQRELEEGKMVALNWDDTDQRVSTYISYHTKKWQSPAQSRFIEMAHKHAEHWRKSAGLAYSQL</sequence>
<dbReference type="InterPro" id="IPR036388">
    <property type="entry name" value="WH-like_DNA-bd_sf"/>
</dbReference>
<dbReference type="CDD" id="cd05466">
    <property type="entry name" value="PBP2_LTTR_substrate"/>
    <property type="match status" value="1"/>
</dbReference>
<evidence type="ECO:0000259" key="5">
    <source>
        <dbReference type="PROSITE" id="PS50931"/>
    </source>
</evidence>
<evidence type="ECO:0000256" key="2">
    <source>
        <dbReference type="ARBA" id="ARBA00023015"/>
    </source>
</evidence>
<keyword evidence="3 6" id="KW-0238">DNA-binding</keyword>
<reference evidence="6 7" key="1">
    <citation type="submission" date="2023-07" db="EMBL/GenBank/DDBJ databases">
        <title>Genomic Encyclopedia of Type Strains, Phase IV (KMG-IV): sequencing the most valuable type-strain genomes for metagenomic binning, comparative biology and taxonomic classification.</title>
        <authorList>
            <person name="Goeker M."/>
        </authorList>
    </citation>
    <scope>NUCLEOTIDE SEQUENCE [LARGE SCALE GENOMIC DNA]</scope>
    <source>
        <strain evidence="6 7">DSM 22170</strain>
    </source>
</reference>
<dbReference type="InterPro" id="IPR000847">
    <property type="entry name" value="LysR_HTH_N"/>
</dbReference>
<keyword evidence="2" id="KW-0805">Transcription regulation</keyword>
<protein>
    <submittedName>
        <fullName evidence="6">DNA-binding transcriptional LysR family regulator</fullName>
    </submittedName>
</protein>
<dbReference type="SUPFAM" id="SSF46785">
    <property type="entry name" value="Winged helix' DNA-binding domain"/>
    <property type="match status" value="1"/>
</dbReference>
<dbReference type="Gene3D" id="3.40.190.290">
    <property type="match status" value="1"/>
</dbReference>
<dbReference type="EMBL" id="JAVDQH010000004">
    <property type="protein sequence ID" value="MDR6243603.1"/>
    <property type="molecule type" value="Genomic_DNA"/>
</dbReference>
<evidence type="ECO:0000256" key="3">
    <source>
        <dbReference type="ARBA" id="ARBA00023125"/>
    </source>
</evidence>
<evidence type="ECO:0000256" key="4">
    <source>
        <dbReference type="ARBA" id="ARBA00023163"/>
    </source>
</evidence>
<dbReference type="Pfam" id="PF00126">
    <property type="entry name" value="HTH_1"/>
    <property type="match status" value="1"/>
</dbReference>
<evidence type="ECO:0000313" key="7">
    <source>
        <dbReference type="Proteomes" id="UP001185028"/>
    </source>
</evidence>
<dbReference type="SUPFAM" id="SSF53850">
    <property type="entry name" value="Periplasmic binding protein-like II"/>
    <property type="match status" value="1"/>
</dbReference>
<organism evidence="6 7">
    <name type="scientific">Paenibacillus hunanensis</name>
    <dbReference type="NCBI Taxonomy" id="539262"/>
    <lineage>
        <taxon>Bacteria</taxon>
        <taxon>Bacillati</taxon>
        <taxon>Bacillota</taxon>
        <taxon>Bacilli</taxon>
        <taxon>Bacillales</taxon>
        <taxon>Paenibacillaceae</taxon>
        <taxon>Paenibacillus</taxon>
    </lineage>
</organism>
<dbReference type="Pfam" id="PF03466">
    <property type="entry name" value="LysR_substrate"/>
    <property type="match status" value="1"/>
</dbReference>
<accession>A0ABU1IWG9</accession>
<dbReference type="InterPro" id="IPR005119">
    <property type="entry name" value="LysR_subst-bd"/>
</dbReference>
<evidence type="ECO:0000256" key="1">
    <source>
        <dbReference type="ARBA" id="ARBA00009437"/>
    </source>
</evidence>
<dbReference type="Gene3D" id="1.10.10.10">
    <property type="entry name" value="Winged helix-like DNA-binding domain superfamily/Winged helix DNA-binding domain"/>
    <property type="match status" value="1"/>
</dbReference>
<dbReference type="InterPro" id="IPR036390">
    <property type="entry name" value="WH_DNA-bd_sf"/>
</dbReference>
<dbReference type="PROSITE" id="PS50931">
    <property type="entry name" value="HTH_LYSR"/>
    <property type="match status" value="1"/>
</dbReference>
<feature type="domain" description="HTH lysR-type" evidence="5">
    <location>
        <begin position="1"/>
        <end position="58"/>
    </location>
</feature>
<dbReference type="Proteomes" id="UP001185028">
    <property type="component" value="Unassembled WGS sequence"/>
</dbReference>
<keyword evidence="4" id="KW-0804">Transcription</keyword>
<comment type="similarity">
    <text evidence="1">Belongs to the LysR transcriptional regulatory family.</text>
</comment>
<dbReference type="RefSeq" id="WP_188773777.1">
    <property type="nucleotide sequence ID" value="NZ_BMMB01000001.1"/>
</dbReference>
<dbReference type="PRINTS" id="PR00039">
    <property type="entry name" value="HTHLYSR"/>
</dbReference>
<gene>
    <name evidence="6" type="ORF">JOC58_001490</name>
</gene>
<dbReference type="GO" id="GO:0003677">
    <property type="term" value="F:DNA binding"/>
    <property type="evidence" value="ECO:0007669"/>
    <property type="project" value="UniProtKB-KW"/>
</dbReference>
<proteinExistence type="inferred from homology"/>
<comment type="caution">
    <text evidence="6">The sequence shown here is derived from an EMBL/GenBank/DDBJ whole genome shotgun (WGS) entry which is preliminary data.</text>
</comment>